<dbReference type="InterPro" id="IPR000408">
    <property type="entry name" value="Reg_chr_condens"/>
</dbReference>
<accession>A0A543I605</accession>
<dbReference type="GO" id="GO:0005085">
    <property type="term" value="F:guanyl-nucleotide exchange factor activity"/>
    <property type="evidence" value="ECO:0007669"/>
    <property type="project" value="TreeGrafter"/>
</dbReference>
<comment type="caution">
    <text evidence="2">The sequence shown here is derived from an EMBL/GenBank/DDBJ whole genome shotgun (WGS) entry which is preliminary data.</text>
</comment>
<dbReference type="PROSITE" id="PS50012">
    <property type="entry name" value="RCC1_3"/>
    <property type="match status" value="3"/>
</dbReference>
<dbReference type="AlphaFoldDB" id="A0A543I605"/>
<dbReference type="PROSITE" id="PS51318">
    <property type="entry name" value="TAT"/>
    <property type="match status" value="1"/>
</dbReference>
<dbReference type="PANTHER" id="PTHR45982:SF1">
    <property type="entry name" value="REGULATOR OF CHROMOSOME CONDENSATION"/>
    <property type="match status" value="1"/>
</dbReference>
<dbReference type="OrthoDB" id="904022at2"/>
<dbReference type="Pfam" id="PF13540">
    <property type="entry name" value="RCC1_2"/>
    <property type="match status" value="1"/>
</dbReference>
<dbReference type="SUPFAM" id="SSF50985">
    <property type="entry name" value="RCC1/BLIP-II"/>
    <property type="match status" value="2"/>
</dbReference>
<keyword evidence="3" id="KW-1185">Reference proteome</keyword>
<proteinExistence type="predicted"/>
<evidence type="ECO:0000256" key="1">
    <source>
        <dbReference type="SAM" id="MobiDB-lite"/>
    </source>
</evidence>
<evidence type="ECO:0000313" key="2">
    <source>
        <dbReference type="EMBL" id="TQM66032.1"/>
    </source>
</evidence>
<dbReference type="InterPro" id="IPR051553">
    <property type="entry name" value="Ran_GTPase-activating"/>
</dbReference>
<dbReference type="GO" id="GO:0005737">
    <property type="term" value="C:cytoplasm"/>
    <property type="evidence" value="ECO:0007669"/>
    <property type="project" value="TreeGrafter"/>
</dbReference>
<dbReference type="Gene3D" id="2.130.10.30">
    <property type="entry name" value="Regulator of chromosome condensation 1/beta-lactamase-inhibitor protein II"/>
    <property type="match status" value="2"/>
</dbReference>
<feature type="region of interest" description="Disordered" evidence="1">
    <location>
        <begin position="1"/>
        <end position="29"/>
    </location>
</feature>
<dbReference type="EMBL" id="VFPN01000001">
    <property type="protein sequence ID" value="TQM66032.1"/>
    <property type="molecule type" value="Genomic_DNA"/>
</dbReference>
<reference evidence="2 3" key="1">
    <citation type="submission" date="2019-06" db="EMBL/GenBank/DDBJ databases">
        <title>Sequencing the genomes of 1000 actinobacteria strains.</title>
        <authorList>
            <person name="Klenk H.-P."/>
        </authorList>
    </citation>
    <scope>NUCLEOTIDE SEQUENCE [LARGE SCALE GENOMIC DNA]</scope>
    <source>
        <strain evidence="2 3">DSM 18031</strain>
    </source>
</reference>
<name>A0A543I605_9MICO</name>
<dbReference type="PANTHER" id="PTHR45982">
    <property type="entry name" value="REGULATOR OF CHROMOSOME CONDENSATION"/>
    <property type="match status" value="1"/>
</dbReference>
<dbReference type="InterPro" id="IPR009091">
    <property type="entry name" value="RCC1/BLIP-II"/>
</dbReference>
<dbReference type="Proteomes" id="UP000318331">
    <property type="component" value="Unassembled WGS sequence"/>
</dbReference>
<dbReference type="PRINTS" id="PR00633">
    <property type="entry name" value="RCCNDNSATION"/>
</dbReference>
<gene>
    <name evidence="2" type="ORF">FB466_0853</name>
</gene>
<protein>
    <submittedName>
        <fullName evidence="2">Alpha-tubulin suppressor-like RCC1 family protein</fullName>
    </submittedName>
</protein>
<evidence type="ECO:0000313" key="3">
    <source>
        <dbReference type="Proteomes" id="UP000318331"/>
    </source>
</evidence>
<dbReference type="Pfam" id="PF00415">
    <property type="entry name" value="RCC1"/>
    <property type="match status" value="1"/>
</dbReference>
<organism evidence="2 3">
    <name type="scientific">Klugiella xanthotipulae</name>
    <dbReference type="NCBI Taxonomy" id="244735"/>
    <lineage>
        <taxon>Bacteria</taxon>
        <taxon>Bacillati</taxon>
        <taxon>Actinomycetota</taxon>
        <taxon>Actinomycetes</taxon>
        <taxon>Micrococcales</taxon>
        <taxon>Microbacteriaceae</taxon>
        <taxon>Klugiella</taxon>
    </lineage>
</organism>
<dbReference type="InterPro" id="IPR006311">
    <property type="entry name" value="TAT_signal"/>
</dbReference>
<sequence>MNKDSFSGGPLEPTAVSNEGEGTGRSGLSRRTMVTAAAWSVPAVALATAAPAAAASPPTTGLAVAFTKVVYDYLPNASSNEAAVLVTSVSSPAGPVAGASVSFLIDAIPPGAGVPAEVEEDLASTGTSGSGVLSFSFAAGSSSATNVSDASGQCGATTIKAGAGYGVMRITATATKGSQTATATAYLRVQRAGALYSFGKGNCYGALGNGNKSCAQSVPATVSYFAKDIIDIQLARTAEGGTLLNRAGEIYTWGYGCYGLNGQFNSGNSKSYFVPTKVPSPITYKSLASGYYSVGAVSSTGGAYAWGKNYAYVTVATRPLNEAITTPTLIHPSLSSGVKQLSLSQYNGLALKEDGTVWTWGYNYCGYGLGIGSTKAEYVTTPTKLNFPGAGRMVYVCAGWASGFAIDEAGNIWSWGDGSYYRLGTGNCTNQRTPVKLTIGGGFTRINHFPSPGGSVLAIKGDGNAFFWGNNPCGNAGNGNCNTVKTPTNIGLTNVANGVAGPTSTHIVRKDGTVWSAGNGCYGQLGAGNTKSVKTWVKALMPANNARLVANNEHTTFVLTNG</sequence>